<dbReference type="InterPro" id="IPR025296">
    <property type="entry name" value="DUF4158"/>
</dbReference>
<feature type="domain" description="DUF4158" evidence="1">
    <location>
        <begin position="4"/>
        <end position="127"/>
    </location>
</feature>
<gene>
    <name evidence="2" type="ORF">BGC07_15885</name>
</gene>
<dbReference type="Pfam" id="PF13700">
    <property type="entry name" value="DUF4158"/>
    <property type="match status" value="1"/>
</dbReference>
<name>A0ABX2ZZC6_9GAMM</name>
<evidence type="ECO:0000259" key="1">
    <source>
        <dbReference type="Pfam" id="PF13700"/>
    </source>
</evidence>
<dbReference type="EMBL" id="MDTU01000002">
    <property type="protein sequence ID" value="ODN41583.1"/>
    <property type="molecule type" value="Genomic_DNA"/>
</dbReference>
<comment type="caution">
    <text evidence="2">The sequence shown here is derived from an EMBL/GenBank/DDBJ whole genome shotgun (WGS) entry which is preliminary data.</text>
</comment>
<organism evidence="2 3">
    <name type="scientific">Piscirickettsia litoralis</name>
    <dbReference type="NCBI Taxonomy" id="1891921"/>
    <lineage>
        <taxon>Bacteria</taxon>
        <taxon>Pseudomonadati</taxon>
        <taxon>Pseudomonadota</taxon>
        <taxon>Gammaproteobacteria</taxon>
        <taxon>Thiotrichales</taxon>
        <taxon>Piscirickettsiaceae</taxon>
        <taxon>Piscirickettsia</taxon>
    </lineage>
</organism>
<sequence>MINLRTPNNKVFFLVASGYFKARRKFFGWQFRQSDIQYVALQIGVNLDEITINAYSKESYARHQRIILNYFGFKAFDLTAKNFIIKEITTLIRVQFRPKLIMLESIETLIRHNIALPSYNVLADLIITEINHQRVLLGEIVDGCLSENQRQKLDDLLEKEPNDKIDGGWRYRLTLLKKPYQSTQPTKIRANLSDLNILQTLYLDLKTTLSQLNLSSECIRYYAYSVIKSQIPQVSRRADAE</sequence>
<proteinExistence type="predicted"/>
<evidence type="ECO:0000313" key="2">
    <source>
        <dbReference type="EMBL" id="ODN41583.1"/>
    </source>
</evidence>
<accession>A0ABX2ZZC6</accession>
<dbReference type="Proteomes" id="UP000094329">
    <property type="component" value="Unassembled WGS sequence"/>
</dbReference>
<protein>
    <recommendedName>
        <fullName evidence="1">DUF4158 domain-containing protein</fullName>
    </recommendedName>
</protein>
<keyword evidence="3" id="KW-1185">Reference proteome</keyword>
<reference evidence="2 3" key="1">
    <citation type="submission" date="2016-08" db="EMBL/GenBank/DDBJ databases">
        <title>Draft genome sequence of Candidatus Piscirickettsia litoralis, from seawater.</title>
        <authorList>
            <person name="Wan X."/>
            <person name="Lee A.J."/>
            <person name="Hou S."/>
            <person name="Donachie S.P."/>
        </authorList>
    </citation>
    <scope>NUCLEOTIDE SEQUENCE [LARGE SCALE GENOMIC DNA]</scope>
    <source>
        <strain evidence="2 3">Y2</strain>
    </source>
</reference>
<evidence type="ECO:0000313" key="3">
    <source>
        <dbReference type="Proteomes" id="UP000094329"/>
    </source>
</evidence>